<dbReference type="CDD" id="cd16830">
    <property type="entry name" value="HemS-like_N"/>
    <property type="match status" value="1"/>
</dbReference>
<gene>
    <name evidence="2" type="ORF">FNB15_18885</name>
</gene>
<dbReference type="CDD" id="cd16831">
    <property type="entry name" value="HemS-like_C"/>
    <property type="match status" value="1"/>
</dbReference>
<evidence type="ECO:0000313" key="2">
    <source>
        <dbReference type="EMBL" id="QDO99213.1"/>
    </source>
</evidence>
<dbReference type="OrthoDB" id="316630at2"/>
<keyword evidence="3" id="KW-1185">Reference proteome</keyword>
<accession>A0A516H5Z3</accession>
<dbReference type="RefSeq" id="WP_144258209.1">
    <property type="nucleotide sequence ID" value="NZ_CP041636.1"/>
</dbReference>
<dbReference type="Gene3D" id="3.40.1570.10">
    <property type="entry name" value="HemS/ChuS/ChuX like domains"/>
    <property type="match status" value="2"/>
</dbReference>
<organism evidence="2 3">
    <name type="scientific">Ferrovibrio terrae</name>
    <dbReference type="NCBI Taxonomy" id="2594003"/>
    <lineage>
        <taxon>Bacteria</taxon>
        <taxon>Pseudomonadati</taxon>
        <taxon>Pseudomonadota</taxon>
        <taxon>Alphaproteobacteria</taxon>
        <taxon>Rhodospirillales</taxon>
        <taxon>Rhodospirillaceae</taxon>
        <taxon>Ferrovibrio</taxon>
    </lineage>
</organism>
<sequence>MTSQSNSLTARWAELRAAEPNLRIRDAALKLGVSEAELLATRLGSGVTRLRGPWSEIISAVSKVGEVMALTRNDSIVHERHGVYGELSVEGNGHVGLILGEDIDLRIFFGPWAHGFAVSEDTKAGPRSSLQFFDGAGRAVHKIYATEKTNTAAFQAIAEVFRATEQSADLAIVPAKPKAAPAPDSDIDTASLRAAWAALQDTHDFFPLLRKHKVAREQAFRLAGREFAEPVSNDSARRMLEAAAASELPIMVFVGNPGMIQIHTGTVKRLVPTGPWFNVLDPMFNLHLREDAIVSSWLVRKPSVDGTVTSLELFDKDGELIVSFFGKRKPGNPELAEWRALAESLVTKAAA</sequence>
<dbReference type="AlphaFoldDB" id="A0A516H5Z3"/>
<feature type="domain" description="Haemin-degrading HemS/ChuX" evidence="1">
    <location>
        <begin position="32"/>
        <end position="159"/>
    </location>
</feature>
<dbReference type="InterPro" id="IPR053733">
    <property type="entry name" value="Heme_Transport_Util_sf"/>
</dbReference>
<feature type="domain" description="Haemin-degrading HemS/ChuX" evidence="1">
    <location>
        <begin position="213"/>
        <end position="345"/>
    </location>
</feature>
<dbReference type="GO" id="GO:0006826">
    <property type="term" value="P:iron ion transport"/>
    <property type="evidence" value="ECO:0007669"/>
    <property type="project" value="InterPro"/>
</dbReference>
<dbReference type="EMBL" id="CP041636">
    <property type="protein sequence ID" value="QDO99213.1"/>
    <property type="molecule type" value="Genomic_DNA"/>
</dbReference>
<evidence type="ECO:0000313" key="3">
    <source>
        <dbReference type="Proteomes" id="UP000317496"/>
    </source>
</evidence>
<dbReference type="Proteomes" id="UP000317496">
    <property type="component" value="Chromosome"/>
</dbReference>
<dbReference type="KEGG" id="fer:FNB15_18885"/>
<reference evidence="2 3" key="1">
    <citation type="submission" date="2019-07" db="EMBL/GenBank/DDBJ databases">
        <title>Genome sequencing for Ferrovibrio sp. K5.</title>
        <authorList>
            <person name="Park S.-J."/>
        </authorList>
    </citation>
    <scope>NUCLEOTIDE SEQUENCE [LARGE SCALE GENOMIC DNA]</scope>
    <source>
        <strain evidence="2 3">K5</strain>
    </source>
</reference>
<protein>
    <submittedName>
        <fullName evidence="2">Hemin-degrading factor</fullName>
    </submittedName>
</protein>
<dbReference type="Pfam" id="PF05171">
    <property type="entry name" value="HemS"/>
    <property type="match status" value="2"/>
</dbReference>
<proteinExistence type="predicted"/>
<name>A0A516H5Z3_9PROT</name>
<dbReference type="SUPFAM" id="SSF144064">
    <property type="entry name" value="Heme iron utilization protein-like"/>
    <property type="match status" value="1"/>
</dbReference>
<dbReference type="InterPro" id="IPR007845">
    <property type="entry name" value="HemS/ChuX_dom"/>
</dbReference>
<evidence type="ECO:0000259" key="1">
    <source>
        <dbReference type="Pfam" id="PF05171"/>
    </source>
</evidence>